<dbReference type="Gene3D" id="3.40.50.1820">
    <property type="entry name" value="alpha/beta hydrolase"/>
    <property type="match status" value="1"/>
</dbReference>
<evidence type="ECO:0008006" key="3">
    <source>
        <dbReference type="Google" id="ProtNLM"/>
    </source>
</evidence>
<sequence length="273" mass="31096">MAWLECKFKSKALMGPVKVRVYLPVEEAQQIQAVFTLLHGFTNDGDDWVFLTSAVRYARENQVALIVPDAANSFYHDMVYGGAYYTWLTQEMPALLRQTVQLPWEREKQFVCGFSMGGYGALLLGLSQPERYAGCASFSGAVAPQLMLEQAQDERVQVVFTPVYGKELILPEERNLFHLARRVAALDANQQPKVLCTTGKQDFEPYYIYQQNQMFLQQAEQCGLKLSYLEWDGGHDWIVWDRSLVYAMDAFVNPGYNETVLQGWRSDVTKQGG</sequence>
<dbReference type="InterPro" id="IPR000801">
    <property type="entry name" value="Esterase-like"/>
</dbReference>
<gene>
    <name evidence="1" type="ORF">H9882_07945</name>
</gene>
<evidence type="ECO:0000313" key="2">
    <source>
        <dbReference type="Proteomes" id="UP000713596"/>
    </source>
</evidence>
<dbReference type="Proteomes" id="UP000713596">
    <property type="component" value="Unassembled WGS sequence"/>
</dbReference>
<dbReference type="SUPFAM" id="SSF53474">
    <property type="entry name" value="alpha/beta-Hydrolases"/>
    <property type="match status" value="1"/>
</dbReference>
<proteinExistence type="predicted"/>
<dbReference type="InterPro" id="IPR050583">
    <property type="entry name" value="Mycobacterial_A85_antigen"/>
</dbReference>
<accession>A0A948WRZ7</accession>
<name>A0A948WRZ7_9FIRM</name>
<comment type="caution">
    <text evidence="1">The sequence shown here is derived from an EMBL/GenBank/DDBJ whole genome shotgun (WGS) entry which is preliminary data.</text>
</comment>
<dbReference type="AlphaFoldDB" id="A0A948WRZ7"/>
<protein>
    <recommendedName>
        <fullName evidence="3">S-formylglutathione hydrolase FrmB</fullName>
    </recommendedName>
</protein>
<evidence type="ECO:0000313" key="1">
    <source>
        <dbReference type="EMBL" id="MBU3806799.1"/>
    </source>
</evidence>
<reference evidence="1" key="1">
    <citation type="journal article" date="2021" name="PeerJ">
        <title>Extensive microbial diversity within the chicken gut microbiome revealed by metagenomics and culture.</title>
        <authorList>
            <person name="Gilroy R."/>
            <person name="Ravi A."/>
            <person name="Getino M."/>
            <person name="Pursley I."/>
            <person name="Horton D.L."/>
            <person name="Alikhan N.F."/>
            <person name="Baker D."/>
            <person name="Gharbi K."/>
            <person name="Hall N."/>
            <person name="Watson M."/>
            <person name="Adriaenssens E.M."/>
            <person name="Foster-Nyarko E."/>
            <person name="Jarju S."/>
            <person name="Secka A."/>
            <person name="Antonio M."/>
            <person name="Oren A."/>
            <person name="Chaudhuri R.R."/>
            <person name="La Ragione R."/>
            <person name="Hildebrand F."/>
            <person name="Pallen M.J."/>
        </authorList>
    </citation>
    <scope>NUCLEOTIDE SEQUENCE</scope>
    <source>
        <strain evidence="1">B5_2728</strain>
    </source>
</reference>
<dbReference type="InterPro" id="IPR029058">
    <property type="entry name" value="AB_hydrolase_fold"/>
</dbReference>
<dbReference type="PANTHER" id="PTHR48098:SF1">
    <property type="entry name" value="DIACYLGLYCEROL ACYLTRANSFERASE_MYCOLYLTRANSFERASE AG85A"/>
    <property type="match status" value="1"/>
</dbReference>
<dbReference type="GO" id="GO:0016747">
    <property type="term" value="F:acyltransferase activity, transferring groups other than amino-acyl groups"/>
    <property type="evidence" value="ECO:0007669"/>
    <property type="project" value="TreeGrafter"/>
</dbReference>
<organism evidence="1 2">
    <name type="scientific">Candidatus Allofournierella pullistercoris</name>
    <dbReference type="NCBI Taxonomy" id="2838597"/>
    <lineage>
        <taxon>Bacteria</taxon>
        <taxon>Bacillati</taxon>
        <taxon>Bacillota</taxon>
        <taxon>Clostridia</taxon>
        <taxon>Eubacteriales</taxon>
        <taxon>Oscillospiraceae</taxon>
        <taxon>Allofournierella</taxon>
    </lineage>
</organism>
<dbReference type="PANTHER" id="PTHR48098">
    <property type="entry name" value="ENTEROCHELIN ESTERASE-RELATED"/>
    <property type="match status" value="1"/>
</dbReference>
<reference evidence="1" key="2">
    <citation type="submission" date="2021-04" db="EMBL/GenBank/DDBJ databases">
        <authorList>
            <person name="Gilroy R."/>
        </authorList>
    </citation>
    <scope>NUCLEOTIDE SEQUENCE</scope>
    <source>
        <strain evidence="1">B5_2728</strain>
    </source>
</reference>
<dbReference type="EMBL" id="JAHLFP010000071">
    <property type="protein sequence ID" value="MBU3806799.1"/>
    <property type="molecule type" value="Genomic_DNA"/>
</dbReference>
<dbReference type="Pfam" id="PF00756">
    <property type="entry name" value="Esterase"/>
    <property type="match status" value="1"/>
</dbReference>